<dbReference type="AlphaFoldDB" id="A0A811V3Y5"/>
<proteinExistence type="predicted"/>
<evidence type="ECO:0000313" key="3">
    <source>
        <dbReference type="Proteomes" id="UP000606786"/>
    </source>
</evidence>
<accession>A0A811V3Y5</accession>
<dbReference type="Proteomes" id="UP000606786">
    <property type="component" value="Unassembled WGS sequence"/>
</dbReference>
<evidence type="ECO:0000313" key="2">
    <source>
        <dbReference type="EMBL" id="CAD7004203.1"/>
    </source>
</evidence>
<feature type="region of interest" description="Disordered" evidence="1">
    <location>
        <begin position="99"/>
        <end position="121"/>
    </location>
</feature>
<comment type="caution">
    <text evidence="2">The sequence shown here is derived from an EMBL/GenBank/DDBJ whole genome shotgun (WGS) entry which is preliminary data.</text>
</comment>
<keyword evidence="3" id="KW-1185">Reference proteome</keyword>
<gene>
    <name evidence="2" type="ORF">CCAP1982_LOCUS12622</name>
</gene>
<evidence type="ECO:0000256" key="1">
    <source>
        <dbReference type="SAM" id="MobiDB-lite"/>
    </source>
</evidence>
<dbReference type="EMBL" id="CAJHJT010000034">
    <property type="protein sequence ID" value="CAD7004203.1"/>
    <property type="molecule type" value="Genomic_DNA"/>
</dbReference>
<protein>
    <submittedName>
        <fullName evidence="2">(Mediterranean fruit fly) hypothetical protein</fullName>
    </submittedName>
</protein>
<reference evidence="2" key="1">
    <citation type="submission" date="2020-11" db="EMBL/GenBank/DDBJ databases">
        <authorList>
            <person name="Whitehead M."/>
        </authorList>
    </citation>
    <scope>NUCLEOTIDE SEQUENCE</scope>
    <source>
        <strain evidence="2">EGII</strain>
    </source>
</reference>
<organism evidence="2 3">
    <name type="scientific">Ceratitis capitata</name>
    <name type="common">Mediterranean fruit fly</name>
    <name type="synonym">Tephritis capitata</name>
    <dbReference type="NCBI Taxonomy" id="7213"/>
    <lineage>
        <taxon>Eukaryota</taxon>
        <taxon>Metazoa</taxon>
        <taxon>Ecdysozoa</taxon>
        <taxon>Arthropoda</taxon>
        <taxon>Hexapoda</taxon>
        <taxon>Insecta</taxon>
        <taxon>Pterygota</taxon>
        <taxon>Neoptera</taxon>
        <taxon>Endopterygota</taxon>
        <taxon>Diptera</taxon>
        <taxon>Brachycera</taxon>
        <taxon>Muscomorpha</taxon>
        <taxon>Tephritoidea</taxon>
        <taxon>Tephritidae</taxon>
        <taxon>Ceratitis</taxon>
        <taxon>Ceratitis</taxon>
    </lineage>
</organism>
<sequence length="121" mass="13941">MARAYEYDEVLDLEPQLDENGNILIYEEVFERKGHDTMIEIDYFVFDGPTDFPKPPPNDQGIDNNNYYTVGIKNLAAYSAVFEELDFITSHMTYCTEPPGYPHNTFEGELEDTKPPYKPSS</sequence>
<name>A0A811V3Y5_CERCA</name>